<accession>A0A2P2PJL2</accession>
<proteinExistence type="predicted"/>
<dbReference type="EMBL" id="GGEC01074423">
    <property type="protein sequence ID" value="MBX54907.1"/>
    <property type="molecule type" value="Transcribed_RNA"/>
</dbReference>
<reference evidence="1" key="1">
    <citation type="submission" date="2018-02" db="EMBL/GenBank/DDBJ databases">
        <title>Rhizophora mucronata_Transcriptome.</title>
        <authorList>
            <person name="Meera S.P."/>
            <person name="Sreeshan A."/>
            <person name="Augustine A."/>
        </authorList>
    </citation>
    <scope>NUCLEOTIDE SEQUENCE</scope>
    <source>
        <tissue evidence="1">Leaf</tissue>
    </source>
</reference>
<evidence type="ECO:0000313" key="1">
    <source>
        <dbReference type="EMBL" id="MBX54907.1"/>
    </source>
</evidence>
<protein>
    <submittedName>
        <fullName evidence="1">Uncharacterized protein</fullName>
    </submittedName>
</protein>
<name>A0A2P2PJL2_RHIMU</name>
<dbReference type="AlphaFoldDB" id="A0A2P2PJL2"/>
<organism evidence="1">
    <name type="scientific">Rhizophora mucronata</name>
    <name type="common">Asiatic mangrove</name>
    <dbReference type="NCBI Taxonomy" id="61149"/>
    <lineage>
        <taxon>Eukaryota</taxon>
        <taxon>Viridiplantae</taxon>
        <taxon>Streptophyta</taxon>
        <taxon>Embryophyta</taxon>
        <taxon>Tracheophyta</taxon>
        <taxon>Spermatophyta</taxon>
        <taxon>Magnoliopsida</taxon>
        <taxon>eudicotyledons</taxon>
        <taxon>Gunneridae</taxon>
        <taxon>Pentapetalae</taxon>
        <taxon>rosids</taxon>
        <taxon>fabids</taxon>
        <taxon>Malpighiales</taxon>
        <taxon>Rhizophoraceae</taxon>
        <taxon>Rhizophora</taxon>
    </lineage>
</organism>
<sequence length="31" mass="3553">MHVIHSFENKKKTGAKIPYHFTDHVVASVKC</sequence>